<evidence type="ECO:0008006" key="4">
    <source>
        <dbReference type="Google" id="ProtNLM"/>
    </source>
</evidence>
<evidence type="ECO:0000256" key="1">
    <source>
        <dbReference type="SAM" id="MobiDB-lite"/>
    </source>
</evidence>
<dbReference type="EMBL" id="JAODAN010000003">
    <property type="protein sequence ID" value="KAK1925392.1"/>
    <property type="molecule type" value="Genomic_DNA"/>
</dbReference>
<dbReference type="InterPro" id="IPR036526">
    <property type="entry name" value="C-N_Hydrolase_sf"/>
</dbReference>
<dbReference type="AlphaFoldDB" id="A0AAD9FSS5"/>
<proteinExistence type="predicted"/>
<sequence>MADRLQILLTRLHLDHPALIAGLSSLLTLTPSSSPLFALLTLPSVLHHGTHGTSPPGVSDIVKRVLALATGSTAGSILGTRGILPSATEQGLAQAFFSLIIALITGLVVLIQTKVVEGGIVEAPEDWFASPLFGLLWADTWLIWSRISPFGRYGVPCPDDLELFRRVLAHLGPTGVDFLIGTAGHVTSRTFQAERFIKASQRIITRGSPADDPNNDAERLTMPDASTSLRETPSQGADIDCPSRDPTPYPRVEDERGQVANDMRGATANTIKQRRSRLPWKGPRKLGYALTAVFGILTTFPSRPTRQLSDPVNKVTPLSVACVIPPSSRPDLDQVILTLRQFGTRAQLLVLPETALSLRWEGERAFVFDRIVEEVTEQYETWVVVSMESPAAGHKHLNEIALVGPHGIVGSYAKRSLFPLVESVRFHKGADPPPVWTLNMSHPHGITKPEWSTIPPFIRHVEFSPLICLDALHPDLVSTRTALPSFLVIPAASHPILAKQVLRHAEVLSSTHGIPSIVCSRGISAAIDETGGLSHQQAGGRGFVAKLPIPWYGDWDKPPPTTPETLGSGGVLGLLTLCTVLVNALEIYRREGKSGIEKSVTRSAGRLEHGCSKVKGLLTWRRRDDQDERVPLRSSTDSRTYHVEVSGSDSPGLQQGLEERNRPV</sequence>
<evidence type="ECO:0000313" key="3">
    <source>
        <dbReference type="Proteomes" id="UP001182556"/>
    </source>
</evidence>
<gene>
    <name evidence="2" type="ORF">DB88DRAFT_483774</name>
</gene>
<feature type="region of interest" description="Disordered" evidence="1">
    <location>
        <begin position="204"/>
        <end position="253"/>
    </location>
</feature>
<comment type="caution">
    <text evidence="2">The sequence shown here is derived from an EMBL/GenBank/DDBJ whole genome shotgun (WGS) entry which is preliminary data.</text>
</comment>
<protein>
    <recommendedName>
        <fullName evidence="4">CN hydrolase domain-containing protein</fullName>
    </recommendedName>
</protein>
<reference evidence="2" key="1">
    <citation type="submission" date="2023-02" db="EMBL/GenBank/DDBJ databases">
        <title>Identification and recombinant expression of a fungal hydrolase from Papiliotrema laurentii that hydrolyzes apple cutin and clears colloidal polyester polyurethane.</title>
        <authorList>
            <consortium name="DOE Joint Genome Institute"/>
            <person name="Roman V.A."/>
            <person name="Bojanowski C."/>
            <person name="Crable B.R."/>
            <person name="Wagner D.N."/>
            <person name="Hung C.S."/>
            <person name="Nadeau L.J."/>
            <person name="Schratz L."/>
            <person name="Haridas S."/>
            <person name="Pangilinan J."/>
            <person name="Lipzen A."/>
            <person name="Na H."/>
            <person name="Yan M."/>
            <person name="Ng V."/>
            <person name="Grigoriev I.V."/>
            <person name="Spatafora J.W."/>
            <person name="Barlow D."/>
            <person name="Biffinger J."/>
            <person name="Kelley-Loughnane N."/>
            <person name="Varaljay V.A."/>
            <person name="Crookes-Goodson W.J."/>
        </authorList>
    </citation>
    <scope>NUCLEOTIDE SEQUENCE</scope>
    <source>
        <strain evidence="2">5307AH</strain>
    </source>
</reference>
<dbReference type="Gene3D" id="3.60.110.10">
    <property type="entry name" value="Carbon-nitrogen hydrolase"/>
    <property type="match status" value="1"/>
</dbReference>
<keyword evidence="3" id="KW-1185">Reference proteome</keyword>
<feature type="compositionally biased region" description="Polar residues" evidence="1">
    <location>
        <begin position="224"/>
        <end position="235"/>
    </location>
</feature>
<accession>A0AAD9FSS5</accession>
<name>A0AAD9FSS5_PAPLA</name>
<evidence type="ECO:0000313" key="2">
    <source>
        <dbReference type="EMBL" id="KAK1925392.1"/>
    </source>
</evidence>
<dbReference type="SUPFAM" id="SSF56317">
    <property type="entry name" value="Carbon-nitrogen hydrolase"/>
    <property type="match status" value="1"/>
</dbReference>
<organism evidence="2 3">
    <name type="scientific">Papiliotrema laurentii</name>
    <name type="common">Cryptococcus laurentii</name>
    <dbReference type="NCBI Taxonomy" id="5418"/>
    <lineage>
        <taxon>Eukaryota</taxon>
        <taxon>Fungi</taxon>
        <taxon>Dikarya</taxon>
        <taxon>Basidiomycota</taxon>
        <taxon>Agaricomycotina</taxon>
        <taxon>Tremellomycetes</taxon>
        <taxon>Tremellales</taxon>
        <taxon>Rhynchogastremaceae</taxon>
        <taxon>Papiliotrema</taxon>
    </lineage>
</organism>
<dbReference type="Proteomes" id="UP001182556">
    <property type="component" value="Unassembled WGS sequence"/>
</dbReference>
<feature type="region of interest" description="Disordered" evidence="1">
    <location>
        <begin position="625"/>
        <end position="664"/>
    </location>
</feature>